<dbReference type="GO" id="GO:0047938">
    <property type="term" value="F:glucose-6-phosphate 1-epimerase activity"/>
    <property type="evidence" value="ECO:0007669"/>
    <property type="project" value="UniProtKB-UniRule"/>
</dbReference>
<organism evidence="7">
    <name type="scientific">Blastocystis hominis</name>
    <dbReference type="NCBI Taxonomy" id="12968"/>
    <lineage>
        <taxon>Eukaryota</taxon>
        <taxon>Sar</taxon>
        <taxon>Stramenopiles</taxon>
        <taxon>Bigyra</taxon>
        <taxon>Opalozoa</taxon>
        <taxon>Opalinata</taxon>
        <taxon>Blastocystidae</taxon>
        <taxon>Blastocystis</taxon>
    </lineage>
</organism>
<proteinExistence type="inferred from homology"/>
<dbReference type="PIRSF" id="PIRSF016020">
    <property type="entry name" value="PHexose_mutarotase"/>
    <property type="match status" value="1"/>
</dbReference>
<dbReference type="GO" id="GO:0030246">
    <property type="term" value="F:carbohydrate binding"/>
    <property type="evidence" value="ECO:0007669"/>
    <property type="project" value="UniProtKB-UniRule"/>
</dbReference>
<keyword evidence="4 5" id="KW-0413">Isomerase</keyword>
<evidence type="ECO:0000256" key="2">
    <source>
        <dbReference type="ARBA" id="ARBA00005866"/>
    </source>
</evidence>
<dbReference type="OrthoDB" id="1659429at2759"/>
<reference evidence="7" key="1">
    <citation type="submission" date="2010-02" db="EMBL/GenBank/DDBJ databases">
        <title>Sequencing and annotation of the Blastocystis hominis genome.</title>
        <authorList>
            <person name="Wincker P."/>
        </authorList>
    </citation>
    <scope>NUCLEOTIDE SEQUENCE</scope>
    <source>
        <strain evidence="7">Singapore isolate B</strain>
    </source>
</reference>
<dbReference type="InterPro" id="IPR014718">
    <property type="entry name" value="GH-type_carb-bd"/>
</dbReference>
<dbReference type="EC" id="5.1.3.15" evidence="3 5"/>
<dbReference type="Pfam" id="PF01263">
    <property type="entry name" value="Aldose_epim"/>
    <property type="match status" value="1"/>
</dbReference>
<dbReference type="InterPro" id="IPR025532">
    <property type="entry name" value="G6P_1-epimerase"/>
</dbReference>
<dbReference type="Gene3D" id="2.70.98.10">
    <property type="match status" value="1"/>
</dbReference>
<evidence type="ECO:0000256" key="3">
    <source>
        <dbReference type="ARBA" id="ARBA00012083"/>
    </source>
</evidence>
<feature type="active site" evidence="6">
    <location>
        <position position="188"/>
    </location>
</feature>
<dbReference type="InterPro" id="IPR011013">
    <property type="entry name" value="Gal_mutarotase_sf_dom"/>
</dbReference>
<protein>
    <recommendedName>
        <fullName evidence="3 5">glucose-6-phosphate 1-epimerase</fullName>
        <ecNumber evidence="3 5">5.1.3.15</ecNumber>
    </recommendedName>
</protein>
<dbReference type="PANTHER" id="PTHR11122">
    <property type="entry name" value="APOSPORY-ASSOCIATED PROTEIN C-RELATED"/>
    <property type="match status" value="1"/>
</dbReference>
<dbReference type="Proteomes" id="UP000008312">
    <property type="component" value="Unassembled WGS sequence"/>
</dbReference>
<comment type="similarity">
    <text evidence="2 5">Belongs to the glucose-6-phosphate 1-epimerase family.</text>
</comment>
<comment type="catalytic activity">
    <reaction evidence="1">
        <text>alpha-D-glucose 6-phosphate = beta-D-glucose 6-phosphate</text>
        <dbReference type="Rhea" id="RHEA:16249"/>
        <dbReference type="ChEBI" id="CHEBI:58225"/>
        <dbReference type="ChEBI" id="CHEBI:58247"/>
        <dbReference type="EC" id="5.1.3.15"/>
    </reaction>
</comment>
<dbReference type="PANTHER" id="PTHR11122:SF13">
    <property type="entry name" value="GLUCOSE-6-PHOSPHATE 1-EPIMERASE"/>
    <property type="match status" value="1"/>
</dbReference>
<dbReference type="GeneID" id="24920328"/>
<dbReference type="OMA" id="FAMMLKC"/>
<dbReference type="GO" id="GO:0005975">
    <property type="term" value="P:carbohydrate metabolic process"/>
    <property type="evidence" value="ECO:0007669"/>
    <property type="project" value="InterPro"/>
</dbReference>
<dbReference type="InParanoid" id="D8M5I9"/>
<accession>D8M5I9</accession>
<evidence type="ECO:0000256" key="5">
    <source>
        <dbReference type="PIRNR" id="PIRNR016020"/>
    </source>
</evidence>
<evidence type="ECO:0000313" key="7">
    <source>
        <dbReference type="EMBL" id="CBK23328.2"/>
    </source>
</evidence>
<evidence type="ECO:0000256" key="1">
    <source>
        <dbReference type="ARBA" id="ARBA00001096"/>
    </source>
</evidence>
<evidence type="ECO:0000256" key="6">
    <source>
        <dbReference type="PIRSR" id="PIRSR016020-1"/>
    </source>
</evidence>
<name>D8M5I9_BLAHO</name>
<evidence type="ECO:0000313" key="8">
    <source>
        <dbReference type="Proteomes" id="UP000008312"/>
    </source>
</evidence>
<keyword evidence="8" id="KW-1185">Reference proteome</keyword>
<dbReference type="AlphaFoldDB" id="D8M5I9"/>
<dbReference type="EMBL" id="FN668660">
    <property type="protein sequence ID" value="CBK23328.2"/>
    <property type="molecule type" value="Genomic_DNA"/>
</dbReference>
<dbReference type="RefSeq" id="XP_012897376.1">
    <property type="nucleotide sequence ID" value="XM_013041922.1"/>
</dbReference>
<dbReference type="InterPro" id="IPR008183">
    <property type="entry name" value="Aldose_1/G6P_1-epimerase"/>
</dbReference>
<dbReference type="SUPFAM" id="SSF74650">
    <property type="entry name" value="Galactose mutarotase-like"/>
    <property type="match status" value="1"/>
</dbReference>
<evidence type="ECO:0000256" key="4">
    <source>
        <dbReference type="ARBA" id="ARBA00023235"/>
    </source>
</evidence>
<dbReference type="GO" id="GO:0005737">
    <property type="term" value="C:cytoplasm"/>
    <property type="evidence" value="ECO:0007669"/>
    <property type="project" value="TreeGrafter"/>
</dbReference>
<sequence length="264" mass="29929">MKHGFARTSTWTSDPVYEEDGFSVCHFHLSSSEATKALWNHDFALTYTVRVNASSLSTQLRISNTGSNSFDCQCLLHTYYSSPSILTTSVAGLQNHKGVESVTTGTRREFIEPHARILFNSETDAKYSDVTAPIEIEMADRKIRLEIESILDEKQKKADCVVWNAWIEKCRAIGDMEDEDYKRYVCVEPGCVNGMTTVEAKKELVLKQTIVVVEEMWIVCWILGGNGGGKMTDYRSRLNYLYAVWNSESWKGGSSFFKWILPEA</sequence>
<gene>
    <name evidence="7" type="ORF">GSBLH_T00003218001</name>
</gene>
<feature type="active site" evidence="6">
    <location>
        <position position="77"/>
    </location>
</feature>